<evidence type="ECO:0000313" key="2">
    <source>
        <dbReference type="Proteomes" id="UP001055072"/>
    </source>
</evidence>
<keyword evidence="2" id="KW-1185">Reference proteome</keyword>
<protein>
    <submittedName>
        <fullName evidence="1">Uncharacterized protein</fullName>
    </submittedName>
</protein>
<comment type="caution">
    <text evidence="1">The sequence shown here is derived from an EMBL/GenBank/DDBJ whole genome shotgun (WGS) entry which is preliminary data.</text>
</comment>
<accession>A0ACB8U2R0</accession>
<organism evidence="1 2">
    <name type="scientific">Irpex rosettiformis</name>
    <dbReference type="NCBI Taxonomy" id="378272"/>
    <lineage>
        <taxon>Eukaryota</taxon>
        <taxon>Fungi</taxon>
        <taxon>Dikarya</taxon>
        <taxon>Basidiomycota</taxon>
        <taxon>Agaricomycotina</taxon>
        <taxon>Agaricomycetes</taxon>
        <taxon>Polyporales</taxon>
        <taxon>Irpicaceae</taxon>
        <taxon>Irpex</taxon>
    </lineage>
</organism>
<dbReference type="EMBL" id="MU274913">
    <property type="protein sequence ID" value="KAI0088648.1"/>
    <property type="molecule type" value="Genomic_DNA"/>
</dbReference>
<gene>
    <name evidence="1" type="ORF">BDY19DRAFT_178372</name>
</gene>
<dbReference type="Proteomes" id="UP001055072">
    <property type="component" value="Unassembled WGS sequence"/>
</dbReference>
<reference evidence="1" key="1">
    <citation type="journal article" date="2021" name="Environ. Microbiol.">
        <title>Gene family expansions and transcriptome signatures uncover fungal adaptations to wood decay.</title>
        <authorList>
            <person name="Hage H."/>
            <person name="Miyauchi S."/>
            <person name="Viragh M."/>
            <person name="Drula E."/>
            <person name="Min B."/>
            <person name="Chaduli D."/>
            <person name="Navarro D."/>
            <person name="Favel A."/>
            <person name="Norest M."/>
            <person name="Lesage-Meessen L."/>
            <person name="Balint B."/>
            <person name="Merenyi Z."/>
            <person name="de Eugenio L."/>
            <person name="Morin E."/>
            <person name="Martinez A.T."/>
            <person name="Baldrian P."/>
            <person name="Stursova M."/>
            <person name="Martinez M.J."/>
            <person name="Novotny C."/>
            <person name="Magnuson J.K."/>
            <person name="Spatafora J.W."/>
            <person name="Maurice S."/>
            <person name="Pangilinan J."/>
            <person name="Andreopoulos W."/>
            <person name="LaButti K."/>
            <person name="Hundley H."/>
            <person name="Na H."/>
            <person name="Kuo A."/>
            <person name="Barry K."/>
            <person name="Lipzen A."/>
            <person name="Henrissat B."/>
            <person name="Riley R."/>
            <person name="Ahrendt S."/>
            <person name="Nagy L.G."/>
            <person name="Grigoriev I.V."/>
            <person name="Martin F."/>
            <person name="Rosso M.N."/>
        </authorList>
    </citation>
    <scope>NUCLEOTIDE SEQUENCE</scope>
    <source>
        <strain evidence="1">CBS 384.51</strain>
    </source>
</reference>
<sequence>MEAAEAKVKGHREWQVRRDAAVRAERIAKKNLLAAHADDGDADRAVLKASGGKASAERVLVGAKAASALAKRLWMEAVARENEAERQVTQCQDELEDAVRQKKNTEVRLCIAEQEVLTFRTARENIDKEAEAGGIDEETARLADLAEKVRKMEELRKIEQEEREEREKKKREAVKEEAERLEKEALERAEAERRGREQAEAMERLAQEQKEREEQARRAAEYNRTVSLERARCLKRDLKFCKNGNLNIWNTQCALQRFVSVSKEFDTLKFQAPAQPLVFENIPWPILDHPHRMALDRVESQAVDKFFAAIKDVMQTEEYVALFKKARNRFHPDRWRSRGILNSVLDENLRGRLEVAGIEVSKQINHLWDKIVQ</sequence>
<proteinExistence type="predicted"/>
<evidence type="ECO:0000313" key="1">
    <source>
        <dbReference type="EMBL" id="KAI0088648.1"/>
    </source>
</evidence>
<name>A0ACB8U2R0_9APHY</name>